<gene>
    <name evidence="1" type="ORF">CU102_17030</name>
</gene>
<reference evidence="2" key="1">
    <citation type="submission" date="2017-11" db="EMBL/GenBank/DDBJ databases">
        <authorList>
            <person name="Kuznetsova I."/>
            <person name="Sazanova A."/>
            <person name="Chirak E."/>
            <person name="Safronova V."/>
            <person name="Willems A."/>
        </authorList>
    </citation>
    <scope>NUCLEOTIDE SEQUENCE [LARGE SCALE GENOMIC DNA]</scope>
    <source>
        <strain evidence="2">STM 196</strain>
    </source>
</reference>
<dbReference type="OrthoDB" id="8096797at2"/>
<evidence type="ECO:0000313" key="2">
    <source>
        <dbReference type="Proteomes" id="UP000241444"/>
    </source>
</evidence>
<name>A0A2P7BMA2_9HYPH</name>
<sequence length="74" mass="8573">MNKRTHRRWVVMLSLFQAMATVYGYHKTCKKPQCRRKLRCTGIRLPGSKDNYPIPLFPFCGTIDMAERVRKGGG</sequence>
<protein>
    <submittedName>
        <fullName evidence="1">Uncharacterized protein</fullName>
    </submittedName>
</protein>
<dbReference type="Proteomes" id="UP000241444">
    <property type="component" value="Unassembled WGS sequence"/>
</dbReference>
<proteinExistence type="predicted"/>
<dbReference type="EMBL" id="PGGO01000013">
    <property type="protein sequence ID" value="PSH67593.1"/>
    <property type="molecule type" value="Genomic_DNA"/>
</dbReference>
<organism evidence="1 2">
    <name type="scientific">Phyllobacterium brassicacearum</name>
    <dbReference type="NCBI Taxonomy" id="314235"/>
    <lineage>
        <taxon>Bacteria</taxon>
        <taxon>Pseudomonadati</taxon>
        <taxon>Pseudomonadota</taxon>
        <taxon>Alphaproteobacteria</taxon>
        <taxon>Hyphomicrobiales</taxon>
        <taxon>Phyllobacteriaceae</taxon>
        <taxon>Phyllobacterium</taxon>
    </lineage>
</organism>
<comment type="caution">
    <text evidence="1">The sequence shown here is derived from an EMBL/GenBank/DDBJ whole genome shotgun (WGS) entry which is preliminary data.</text>
</comment>
<dbReference type="AlphaFoldDB" id="A0A2P7BMA2"/>
<evidence type="ECO:0000313" key="1">
    <source>
        <dbReference type="EMBL" id="PSH67593.1"/>
    </source>
</evidence>
<keyword evidence="2" id="KW-1185">Reference proteome</keyword>
<accession>A0A2P7BMA2</accession>
<dbReference type="RefSeq" id="WP_106712306.1">
    <property type="nucleotide sequence ID" value="NZ_PGGO01000013.1"/>
</dbReference>